<evidence type="ECO:0000313" key="5">
    <source>
        <dbReference type="EMBL" id="SFM10607.1"/>
    </source>
</evidence>
<dbReference type="EMBL" id="FOTI01000068">
    <property type="protein sequence ID" value="SFM10607.1"/>
    <property type="molecule type" value="Genomic_DNA"/>
</dbReference>
<keyword evidence="1" id="KW-0805">Transcription regulation</keyword>
<dbReference type="STRING" id="29563.SAMN02983006_02812"/>
<dbReference type="InterPro" id="IPR003313">
    <property type="entry name" value="AraC-bd"/>
</dbReference>
<sequence length="305" mass="36710">MIFIKELYEPMKDRSFWILKQKFNQSYEMESRHYHNHYELYYLLSGERNYFVKDRSYHIRSGDLILINKNDLHHTSNANDYHHEKIMIYFKEEYIKNLFNWEMMIDLFSVFNHKSNMIRLNIANQEIVEELLLKLLAEYSDYQKVLKDHQNNIVENELLKEASQRKLFHLKIMLTELLYKLKEIIKDESADFMHSNPLHKTISDIAGYINKNYQHEIRLNDLADEFSLNSCYLSSKFKEITGFSLIEYLNLIRLKKAKELLINSKLSITKISEKVGFNTLSHFGRIFKQYNNLSASNYRKLNSKM</sequence>
<feature type="domain" description="HTH araC/xylS-type" evidence="4">
    <location>
        <begin position="203"/>
        <end position="301"/>
    </location>
</feature>
<dbReference type="PANTHER" id="PTHR43280:SF28">
    <property type="entry name" value="HTH-TYPE TRANSCRIPTIONAL ACTIVATOR RHAS"/>
    <property type="match status" value="1"/>
</dbReference>
<dbReference type="PANTHER" id="PTHR43280">
    <property type="entry name" value="ARAC-FAMILY TRANSCRIPTIONAL REGULATOR"/>
    <property type="match status" value="1"/>
</dbReference>
<evidence type="ECO:0000256" key="3">
    <source>
        <dbReference type="ARBA" id="ARBA00023163"/>
    </source>
</evidence>
<dbReference type="SUPFAM" id="SSF51215">
    <property type="entry name" value="Regulatory protein AraC"/>
    <property type="match status" value="1"/>
</dbReference>
<dbReference type="PROSITE" id="PS00041">
    <property type="entry name" value="HTH_ARAC_FAMILY_1"/>
    <property type="match status" value="1"/>
</dbReference>
<evidence type="ECO:0000259" key="4">
    <source>
        <dbReference type="PROSITE" id="PS01124"/>
    </source>
</evidence>
<dbReference type="InterPro" id="IPR014710">
    <property type="entry name" value="RmlC-like_jellyroll"/>
</dbReference>
<gene>
    <name evidence="5" type="ORF">SAMN02983006_02812</name>
</gene>
<reference evidence="5 6" key="1">
    <citation type="submission" date="2016-10" db="EMBL/GenBank/DDBJ databases">
        <authorList>
            <person name="de Groot N.N."/>
        </authorList>
    </citation>
    <scope>NUCLEOTIDE SEQUENCE [LARGE SCALE GENOMIC DNA]</scope>
    <source>
        <strain evidence="5 6">ATCC 51327</strain>
    </source>
</reference>
<dbReference type="InterPro" id="IPR037923">
    <property type="entry name" value="HTH-like"/>
</dbReference>
<dbReference type="InterPro" id="IPR018062">
    <property type="entry name" value="HTH_AraC-typ_CS"/>
</dbReference>
<evidence type="ECO:0000256" key="1">
    <source>
        <dbReference type="ARBA" id="ARBA00023015"/>
    </source>
</evidence>
<keyword evidence="3" id="KW-0804">Transcription</keyword>
<organism evidence="5 6">
    <name type="scientific">Halanaerobium salsuginis</name>
    <dbReference type="NCBI Taxonomy" id="29563"/>
    <lineage>
        <taxon>Bacteria</taxon>
        <taxon>Bacillati</taxon>
        <taxon>Bacillota</taxon>
        <taxon>Clostridia</taxon>
        <taxon>Halanaerobiales</taxon>
        <taxon>Halanaerobiaceae</taxon>
        <taxon>Halanaerobium</taxon>
    </lineage>
</organism>
<dbReference type="GO" id="GO:0003700">
    <property type="term" value="F:DNA-binding transcription factor activity"/>
    <property type="evidence" value="ECO:0007669"/>
    <property type="project" value="InterPro"/>
</dbReference>
<dbReference type="Gene3D" id="2.60.120.10">
    <property type="entry name" value="Jelly Rolls"/>
    <property type="match status" value="1"/>
</dbReference>
<dbReference type="InterPro" id="IPR018060">
    <property type="entry name" value="HTH_AraC"/>
</dbReference>
<dbReference type="Gene3D" id="1.10.10.60">
    <property type="entry name" value="Homeodomain-like"/>
    <property type="match status" value="2"/>
</dbReference>
<dbReference type="GO" id="GO:0043565">
    <property type="term" value="F:sequence-specific DNA binding"/>
    <property type="evidence" value="ECO:0007669"/>
    <property type="project" value="InterPro"/>
</dbReference>
<protein>
    <submittedName>
        <fullName evidence="5">AraC-type DNA-binding protein</fullName>
    </submittedName>
</protein>
<accession>A0A1I4N5M5</accession>
<proteinExistence type="predicted"/>
<dbReference type="PROSITE" id="PS01124">
    <property type="entry name" value="HTH_ARAC_FAMILY_2"/>
    <property type="match status" value="1"/>
</dbReference>
<dbReference type="SMART" id="SM00342">
    <property type="entry name" value="HTH_ARAC"/>
    <property type="match status" value="1"/>
</dbReference>
<keyword evidence="2 5" id="KW-0238">DNA-binding</keyword>
<dbReference type="Pfam" id="PF02311">
    <property type="entry name" value="AraC_binding"/>
    <property type="match status" value="1"/>
</dbReference>
<dbReference type="Pfam" id="PF12833">
    <property type="entry name" value="HTH_18"/>
    <property type="match status" value="1"/>
</dbReference>
<dbReference type="AlphaFoldDB" id="A0A1I4N5M5"/>
<dbReference type="InterPro" id="IPR009057">
    <property type="entry name" value="Homeodomain-like_sf"/>
</dbReference>
<keyword evidence="6" id="KW-1185">Reference proteome</keyword>
<evidence type="ECO:0000313" key="6">
    <source>
        <dbReference type="Proteomes" id="UP000199006"/>
    </source>
</evidence>
<name>A0A1I4N5M5_9FIRM</name>
<evidence type="ECO:0000256" key="2">
    <source>
        <dbReference type="ARBA" id="ARBA00023125"/>
    </source>
</evidence>
<dbReference type="SUPFAM" id="SSF46689">
    <property type="entry name" value="Homeodomain-like"/>
    <property type="match status" value="2"/>
</dbReference>
<dbReference type="Proteomes" id="UP000199006">
    <property type="component" value="Unassembled WGS sequence"/>
</dbReference>